<organism evidence="3 4">
    <name type="scientific">Aureimonas populi</name>
    <dbReference type="NCBI Taxonomy" id="1701758"/>
    <lineage>
        <taxon>Bacteria</taxon>
        <taxon>Pseudomonadati</taxon>
        <taxon>Pseudomonadota</taxon>
        <taxon>Alphaproteobacteria</taxon>
        <taxon>Hyphomicrobiales</taxon>
        <taxon>Aurantimonadaceae</taxon>
        <taxon>Aureimonas</taxon>
    </lineage>
</organism>
<protein>
    <submittedName>
        <fullName evidence="3">Cysteine hydrolase family protein</fullName>
    </submittedName>
</protein>
<evidence type="ECO:0000313" key="3">
    <source>
        <dbReference type="EMBL" id="MFD2238931.1"/>
    </source>
</evidence>
<dbReference type="InterPro" id="IPR050272">
    <property type="entry name" value="Isochorismatase-like_hydrls"/>
</dbReference>
<keyword evidence="4" id="KW-1185">Reference proteome</keyword>
<keyword evidence="1 3" id="KW-0378">Hydrolase</keyword>
<dbReference type="EMBL" id="JBHUIJ010000022">
    <property type="protein sequence ID" value="MFD2238931.1"/>
    <property type="molecule type" value="Genomic_DNA"/>
</dbReference>
<dbReference type="RefSeq" id="WP_209737372.1">
    <property type="nucleotide sequence ID" value="NZ_CP072611.1"/>
</dbReference>
<dbReference type="GO" id="GO:0016787">
    <property type="term" value="F:hydrolase activity"/>
    <property type="evidence" value="ECO:0007669"/>
    <property type="project" value="UniProtKB-KW"/>
</dbReference>
<feature type="domain" description="Isochorismatase-like" evidence="2">
    <location>
        <begin position="16"/>
        <end position="183"/>
    </location>
</feature>
<evidence type="ECO:0000259" key="2">
    <source>
        <dbReference type="Pfam" id="PF00857"/>
    </source>
</evidence>
<evidence type="ECO:0000256" key="1">
    <source>
        <dbReference type="ARBA" id="ARBA00022801"/>
    </source>
</evidence>
<evidence type="ECO:0000313" key="4">
    <source>
        <dbReference type="Proteomes" id="UP001597371"/>
    </source>
</evidence>
<dbReference type="Proteomes" id="UP001597371">
    <property type="component" value="Unassembled WGS sequence"/>
</dbReference>
<dbReference type="SUPFAM" id="SSF52499">
    <property type="entry name" value="Isochorismatase-like hydrolases"/>
    <property type="match status" value="1"/>
</dbReference>
<reference evidence="4" key="1">
    <citation type="journal article" date="2019" name="Int. J. Syst. Evol. Microbiol.">
        <title>The Global Catalogue of Microorganisms (GCM) 10K type strain sequencing project: providing services to taxonomists for standard genome sequencing and annotation.</title>
        <authorList>
            <consortium name="The Broad Institute Genomics Platform"/>
            <consortium name="The Broad Institute Genome Sequencing Center for Infectious Disease"/>
            <person name="Wu L."/>
            <person name="Ma J."/>
        </authorList>
    </citation>
    <scope>NUCLEOTIDE SEQUENCE [LARGE SCALE GENOMIC DNA]</scope>
    <source>
        <strain evidence="4">ZS-35-S2</strain>
    </source>
</reference>
<gene>
    <name evidence="3" type="ORF">ACFSKQ_15865</name>
</gene>
<dbReference type="InterPro" id="IPR036380">
    <property type="entry name" value="Isochorismatase-like_sf"/>
</dbReference>
<dbReference type="CDD" id="cd00431">
    <property type="entry name" value="cysteine_hydrolases"/>
    <property type="match status" value="1"/>
</dbReference>
<sequence>MPDHLEQTQAFLAFPTVHLCVDMQRMFAEETDWRTPWMSRVLPRVERLVAHRLADTVFTRFIPPRTAQEAKGAWCEYFTRWHQFTRAEMDEGLTELVPELARFAPPAMVVDKVVYSPFQTGDLDALLEERGAQTLIVTGAETDVCVLAAVMGAVDHGYRVVLPRDALCSSTDETHDALIALYDRRYSQQIALTDVETVLSLW</sequence>
<name>A0ABW5CQ19_9HYPH</name>
<dbReference type="Pfam" id="PF00857">
    <property type="entry name" value="Isochorismatase"/>
    <property type="match status" value="1"/>
</dbReference>
<comment type="caution">
    <text evidence="3">The sequence shown here is derived from an EMBL/GenBank/DDBJ whole genome shotgun (WGS) entry which is preliminary data.</text>
</comment>
<proteinExistence type="predicted"/>
<dbReference type="PANTHER" id="PTHR43540:SF6">
    <property type="entry name" value="ISOCHORISMATASE-LIKE DOMAIN-CONTAINING PROTEIN"/>
    <property type="match status" value="1"/>
</dbReference>
<accession>A0ABW5CQ19</accession>
<dbReference type="InterPro" id="IPR000868">
    <property type="entry name" value="Isochorismatase-like_dom"/>
</dbReference>
<dbReference type="PANTHER" id="PTHR43540">
    <property type="entry name" value="PEROXYUREIDOACRYLATE/UREIDOACRYLATE AMIDOHYDROLASE-RELATED"/>
    <property type="match status" value="1"/>
</dbReference>
<dbReference type="Gene3D" id="3.40.50.850">
    <property type="entry name" value="Isochorismatase-like"/>
    <property type="match status" value="1"/>
</dbReference>